<protein>
    <recommendedName>
        <fullName evidence="5">YjbH domain-containing protein</fullName>
    </recommendedName>
</protein>
<dbReference type="Gene3D" id="3.10.560.10">
    <property type="entry name" value="Outer membrane lipoprotein wza domain like"/>
    <property type="match status" value="1"/>
</dbReference>
<evidence type="ECO:0000256" key="1">
    <source>
        <dbReference type="SAM" id="MobiDB-lite"/>
    </source>
</evidence>
<feature type="region of interest" description="Disordered" evidence="1">
    <location>
        <begin position="308"/>
        <end position="331"/>
    </location>
</feature>
<evidence type="ECO:0000313" key="3">
    <source>
        <dbReference type="EMBL" id="MDP9926651.1"/>
    </source>
</evidence>
<gene>
    <name evidence="3" type="ORF">J2W25_005700</name>
</gene>
<feature type="region of interest" description="Disordered" evidence="1">
    <location>
        <begin position="1011"/>
        <end position="1034"/>
    </location>
</feature>
<comment type="caution">
    <text evidence="3">The sequence shown here is derived from an EMBL/GenBank/DDBJ whole genome shotgun (WGS) entry which is preliminary data.</text>
</comment>
<evidence type="ECO:0000256" key="2">
    <source>
        <dbReference type="SAM" id="SignalP"/>
    </source>
</evidence>
<reference evidence="3" key="1">
    <citation type="submission" date="2023-07" db="EMBL/GenBank/DDBJ databases">
        <title>Sorghum-associated microbial communities from plants grown in Nebraska, USA.</title>
        <authorList>
            <person name="Schachtman D."/>
        </authorList>
    </citation>
    <scope>NUCLEOTIDE SEQUENCE</scope>
    <source>
        <strain evidence="3">DS2795</strain>
    </source>
</reference>
<organism evidence="3 4">
    <name type="scientific">Variovorax boronicumulans</name>
    <dbReference type="NCBI Taxonomy" id="436515"/>
    <lineage>
        <taxon>Bacteria</taxon>
        <taxon>Pseudomonadati</taxon>
        <taxon>Pseudomonadota</taxon>
        <taxon>Betaproteobacteria</taxon>
        <taxon>Burkholderiales</taxon>
        <taxon>Comamonadaceae</taxon>
        <taxon>Variovorax</taxon>
    </lineage>
</organism>
<sequence length="1034" mass="114054">MDTPRTSSRHRGARWYMSPLFLQAIRPQHWPRRTALACALMASLGALAEPAQNTATVEPANDAEVRPGERLSTWLLRQPEGTAAPGLAWRVPQERLAQQFLKNTLLVRLEAASRRAPRAEQLDRLKLITWLQNLPITGRVALGILDPRWLQAHPDQDPLLSAGQQLVAPPSQLKTIAVVRPDGELCHVAHEAGRTAWDYVLACAPNTAHDWAWVAQPDGRTSRVGIAPWNGHPSDEPAPGAWIWAAPRGMTELVDASEGVIKFLATQGPSPQTATLRATTAALAPTKSVIATNPSALPSAPPESIISVRSDASAPQYKAPRTSSNDWGETGLLQTPTARMGEAGDFRTSISHVSPYTRLNVMFQPLDWMEAGFRYTSISNRAYAASTTGQSNKDKSIDVKLRLLRESAYVPQVALGFRDLGGTGLFSAEYLVANKRYGDLDFSLGIGWGYLGNSGNIRNPLLALSNRFRTRTVSSATGGEANFKAFFRGPASLFGGVEWRTPWDPLTVKLEYEGNNYKNEPQQNNQVQRSPFNVGLEYRYSPGVAFTAGLERGNKVMVGLTLSTNMANMRASKPADPPPPRFTPEAPANPPGWATTAAEIQARTEWTVQRIAPQGDSAHVWITESHTVYREARVQQVIAVMHRDAPASIKHFVLHYNERGLALHTQVVDRSEWVTAHYQAQTPAELRATDQRDYAPPRGRTEDGLYVPAAPQRAPADATAAVSASPGETPAMAPWERRTEKLTFGLTPSFSQILGGPDAFLLYQLGVSATAEYRFTPSTWVNAALNWRLIDNFDKFTYTAPSNLPRVRTYQREYATTKRFTMPVFQLTHVGRLNEDQYYSVYGGALESMFAGVGAEWLYRPWRSKFAFGVDINHVRQRDFAQDLGLRDYKVNTGHATLYWDTGWNGVQARISAGQYLAGDRGVTLDISRRFDNGVTIGAWATKTNVSAVQFGEGSFDKGIYVSIPFDALLPRSSKFTANFAWAPLIRDGGAKLGRINPLFEMTSIRDPKAFSFSPPDDKAPKAGDNILDFKRAQ</sequence>
<feature type="signal peptide" evidence="2">
    <location>
        <begin position="1"/>
        <end position="48"/>
    </location>
</feature>
<accession>A0AAW8E3D1</accession>
<keyword evidence="2" id="KW-0732">Signal</keyword>
<dbReference type="EMBL" id="JAUSRR010000012">
    <property type="protein sequence ID" value="MDP9926651.1"/>
    <property type="molecule type" value="Genomic_DNA"/>
</dbReference>
<dbReference type="Proteomes" id="UP001244295">
    <property type="component" value="Unassembled WGS sequence"/>
</dbReference>
<feature type="chain" id="PRO_5043689952" description="YjbH domain-containing protein" evidence="2">
    <location>
        <begin position="49"/>
        <end position="1034"/>
    </location>
</feature>
<feature type="compositionally biased region" description="Basic and acidic residues" evidence="1">
    <location>
        <begin position="1016"/>
        <end position="1034"/>
    </location>
</feature>
<dbReference type="InterPro" id="IPR010344">
    <property type="entry name" value="YbjH"/>
</dbReference>
<dbReference type="AlphaFoldDB" id="A0AAW8E3D1"/>
<name>A0AAW8E3D1_9BURK</name>
<proteinExistence type="predicted"/>
<feature type="compositionally biased region" description="Polar residues" evidence="1">
    <location>
        <begin position="321"/>
        <end position="331"/>
    </location>
</feature>
<dbReference type="Pfam" id="PF06082">
    <property type="entry name" value="YjbH"/>
    <property type="match status" value="1"/>
</dbReference>
<evidence type="ECO:0008006" key="5">
    <source>
        <dbReference type="Google" id="ProtNLM"/>
    </source>
</evidence>
<evidence type="ECO:0000313" key="4">
    <source>
        <dbReference type="Proteomes" id="UP001244295"/>
    </source>
</evidence>